<dbReference type="EMBL" id="QTSX02005786">
    <property type="protein sequence ID" value="KAJ9057539.1"/>
    <property type="molecule type" value="Genomic_DNA"/>
</dbReference>
<proteinExistence type="predicted"/>
<gene>
    <name evidence="1" type="ORF">DSO57_1021747</name>
</gene>
<sequence>MYEGTMKQKQVSPRPSPRGLPDDGPYFGMIDEALGGRAHRLSKGVAPSWEQTLESAAKCIISIRASHVLGFDTESAGAYSATGFIVDAQRGLVLTNRHVVSPAPIVAYGILENYEEVELIPVYRDPIHDFGFFQFDPAKVKFMHLSAITLSPERARVGLDIRVIGNNAGEKLSILAGTLARLDRRAPDYGVGEYNDFNTFYLQAASGTSGGSSGSPVLDIQGQAVALNAGGSSRASSSYYLPLDRVQRTLRLLQEGRSVPRGTLQTKFTHVAYDQIRRLGLPLEYEGKVREIYPHGTGLLVVSHVLPAGPAHGILQPGDILYSVNGTIINTFLLLFAILDDAVGACVDVTICRGKQLFELNICIQDLHGITPSRFVEIGGGVLNELSYQLAMSYVRPVGGVFLASSGHMFESAGILNRSVITSINHLPTPNLDEFIRVCMSLSDRARVPVQYYSIDQPFKEKMKIMDVDRHWNVFRIGTRNDHTGTWDLRNLSLPPAAAKHEPTRVFLPTGDDAALRIRRSLVAIDFHVPYLVDGLKSHLFYGVGLVVDAEEGLVVCDRDTVPVYVGDLTITIGSSLTLPGEVVFLHPTLNLVFVRYDASLAQGNIVSADLRFEAPALKAGDDVQFVGVSADHSILVKRSTISGVYAINTRPSLPPRWRATNIEGIKLDASISSQGGVLCDNDCGVRALWVNYSFQDDKGSETSVMQGLPIHLIRPSLEALQKHSTPEINSLQVEFWPIRVSFARALGLTDERLAQFEALPNFSHSLLHITGLLSTDCPSAGLLKTGDVVLQCNNRPILTLSDVADFPLGKTAMLTILRNGAELELQVPTSKLLPTEATEIICWGGAILQTPNRSVLEQVTHTPPKGVYIACTLSGSPVNTFNISPGVWITHVDEIPTPNLETFLHTAKSRSKSDYVRISTTNRNGTMAVSAIKLDPIYWPLWQLVSSQSHWTRIEH</sequence>
<name>A0ACC2S5I3_9FUNG</name>
<keyword evidence="2" id="KW-1185">Reference proteome</keyword>
<dbReference type="Proteomes" id="UP001165960">
    <property type="component" value="Unassembled WGS sequence"/>
</dbReference>
<comment type="caution">
    <text evidence="1">The sequence shown here is derived from an EMBL/GenBank/DDBJ whole genome shotgun (WGS) entry which is preliminary data.</text>
</comment>
<evidence type="ECO:0000313" key="2">
    <source>
        <dbReference type="Proteomes" id="UP001165960"/>
    </source>
</evidence>
<accession>A0ACC2S5I3</accession>
<protein>
    <submittedName>
        <fullName evidence="1">Uncharacterized protein</fullName>
    </submittedName>
</protein>
<reference evidence="1" key="1">
    <citation type="submission" date="2022-04" db="EMBL/GenBank/DDBJ databases">
        <title>Genome of the entomopathogenic fungus Entomophthora muscae.</title>
        <authorList>
            <person name="Elya C."/>
            <person name="Lovett B.R."/>
            <person name="Lee E."/>
            <person name="Macias A.M."/>
            <person name="Hajek A.E."/>
            <person name="De Bivort B.L."/>
            <person name="Kasson M.T."/>
            <person name="De Fine Licht H.H."/>
            <person name="Stajich J.E."/>
        </authorList>
    </citation>
    <scope>NUCLEOTIDE SEQUENCE</scope>
    <source>
        <strain evidence="1">Berkeley</strain>
    </source>
</reference>
<organism evidence="1 2">
    <name type="scientific">Entomophthora muscae</name>
    <dbReference type="NCBI Taxonomy" id="34485"/>
    <lineage>
        <taxon>Eukaryota</taxon>
        <taxon>Fungi</taxon>
        <taxon>Fungi incertae sedis</taxon>
        <taxon>Zoopagomycota</taxon>
        <taxon>Entomophthoromycotina</taxon>
        <taxon>Entomophthoromycetes</taxon>
        <taxon>Entomophthorales</taxon>
        <taxon>Entomophthoraceae</taxon>
        <taxon>Entomophthora</taxon>
    </lineage>
</organism>
<evidence type="ECO:0000313" key="1">
    <source>
        <dbReference type="EMBL" id="KAJ9057539.1"/>
    </source>
</evidence>